<dbReference type="Proteomes" id="UP000277580">
    <property type="component" value="Unassembled WGS sequence"/>
</dbReference>
<evidence type="ECO:0000313" key="2">
    <source>
        <dbReference type="Proteomes" id="UP000277580"/>
    </source>
</evidence>
<gene>
    <name evidence="1" type="ORF">P167DRAFT_561813</name>
</gene>
<proteinExistence type="predicted"/>
<organism evidence="1 2">
    <name type="scientific">Morchella conica CCBAS932</name>
    <dbReference type="NCBI Taxonomy" id="1392247"/>
    <lineage>
        <taxon>Eukaryota</taxon>
        <taxon>Fungi</taxon>
        <taxon>Dikarya</taxon>
        <taxon>Ascomycota</taxon>
        <taxon>Pezizomycotina</taxon>
        <taxon>Pezizomycetes</taxon>
        <taxon>Pezizales</taxon>
        <taxon>Morchellaceae</taxon>
        <taxon>Morchella</taxon>
    </lineage>
</organism>
<accession>A0A3N4LFW4</accession>
<name>A0A3N4LFW4_9PEZI</name>
<evidence type="ECO:0000313" key="1">
    <source>
        <dbReference type="EMBL" id="RPB16835.1"/>
    </source>
</evidence>
<dbReference type="AlphaFoldDB" id="A0A3N4LFW4"/>
<dbReference type="InParanoid" id="A0A3N4LFW4"/>
<reference evidence="1 2" key="1">
    <citation type="journal article" date="2018" name="Nat. Ecol. Evol.">
        <title>Pezizomycetes genomes reveal the molecular basis of ectomycorrhizal truffle lifestyle.</title>
        <authorList>
            <person name="Murat C."/>
            <person name="Payen T."/>
            <person name="Noel B."/>
            <person name="Kuo A."/>
            <person name="Morin E."/>
            <person name="Chen J."/>
            <person name="Kohler A."/>
            <person name="Krizsan K."/>
            <person name="Balestrini R."/>
            <person name="Da Silva C."/>
            <person name="Montanini B."/>
            <person name="Hainaut M."/>
            <person name="Levati E."/>
            <person name="Barry K.W."/>
            <person name="Belfiori B."/>
            <person name="Cichocki N."/>
            <person name="Clum A."/>
            <person name="Dockter R.B."/>
            <person name="Fauchery L."/>
            <person name="Guy J."/>
            <person name="Iotti M."/>
            <person name="Le Tacon F."/>
            <person name="Lindquist E.A."/>
            <person name="Lipzen A."/>
            <person name="Malagnac F."/>
            <person name="Mello A."/>
            <person name="Molinier V."/>
            <person name="Miyauchi S."/>
            <person name="Poulain J."/>
            <person name="Riccioni C."/>
            <person name="Rubini A."/>
            <person name="Sitrit Y."/>
            <person name="Splivallo R."/>
            <person name="Traeger S."/>
            <person name="Wang M."/>
            <person name="Zifcakova L."/>
            <person name="Wipf D."/>
            <person name="Zambonelli A."/>
            <person name="Paolocci F."/>
            <person name="Nowrousian M."/>
            <person name="Ottonello S."/>
            <person name="Baldrian P."/>
            <person name="Spatafora J.W."/>
            <person name="Henrissat B."/>
            <person name="Nagy L.G."/>
            <person name="Aury J.M."/>
            <person name="Wincker P."/>
            <person name="Grigoriev I.V."/>
            <person name="Bonfante P."/>
            <person name="Martin F.M."/>
        </authorList>
    </citation>
    <scope>NUCLEOTIDE SEQUENCE [LARGE SCALE GENOMIC DNA]</scope>
    <source>
        <strain evidence="1 2">CCBAS932</strain>
    </source>
</reference>
<sequence>MTKVEPVQGEERRSITCNVAVVQLVTNYRMFAKDRPIFNGRVSHSVSHGGSVASAAAAVLVVETATCSDSRSSWVVKLKGVVVEEALFDPLERTYSYSLQLGWPAGFSPQQGPSCYYAVIGIFIEANDRCDCGEIEDLMRGRIDGQPADRVYVESVESFFLCLTFPLCQKVI</sequence>
<keyword evidence="2" id="KW-1185">Reference proteome</keyword>
<dbReference type="EMBL" id="ML119107">
    <property type="protein sequence ID" value="RPB16835.1"/>
    <property type="molecule type" value="Genomic_DNA"/>
</dbReference>
<protein>
    <submittedName>
        <fullName evidence="1">Uncharacterized protein</fullName>
    </submittedName>
</protein>